<feature type="region of interest" description="Disordered" evidence="1">
    <location>
        <begin position="257"/>
        <end position="296"/>
    </location>
</feature>
<organism evidence="2 3">
    <name type="scientific">Cryoendolithus antarcticus</name>
    <dbReference type="NCBI Taxonomy" id="1507870"/>
    <lineage>
        <taxon>Eukaryota</taxon>
        <taxon>Fungi</taxon>
        <taxon>Dikarya</taxon>
        <taxon>Ascomycota</taxon>
        <taxon>Pezizomycotina</taxon>
        <taxon>Dothideomycetes</taxon>
        <taxon>Dothideomycetidae</taxon>
        <taxon>Cladosporiales</taxon>
        <taxon>Cladosporiaceae</taxon>
        <taxon>Cryoendolithus</taxon>
    </lineage>
</organism>
<sequence>MATLMNPSTTLAQPDNRMQQPQSLCVDPVYLSQKLEAVQLERESRSHARNANRDLEAAAIDQRLKSMSAAPVARTTVVATADGKPVMDIKHLHALLHVDDSAKDLSASKRESASGPNVKYSRRHIHDSILPPEYTTGKPPGRSANLAGFRSGRSDKQSEPSPQMTTKLVAIKHGSQTAYERIEIPRIATHDVDEEQTPEFKIGREHDSSRSPIAEAGEDDDQPIGTQRPNILRHDRPHWAQQSQCGDDMRSTLQKAGFGGRESHHNGTSAAGKRPGFLRRHSSAPHTEQQESTMISDAVKLIKKEERNQRRQSVVGFFKKL</sequence>
<evidence type="ECO:0000313" key="2">
    <source>
        <dbReference type="EMBL" id="OQO08573.1"/>
    </source>
</evidence>
<dbReference type="AlphaFoldDB" id="A0A1V8TAY9"/>
<feature type="region of interest" description="Disordered" evidence="1">
    <location>
        <begin position="1"/>
        <end position="20"/>
    </location>
</feature>
<accession>A0A1V8TAY9</accession>
<dbReference type="OrthoDB" id="3910151at2759"/>
<name>A0A1V8TAY9_9PEZI</name>
<feature type="compositionally biased region" description="Basic and acidic residues" evidence="1">
    <location>
        <begin position="181"/>
        <end position="191"/>
    </location>
</feature>
<dbReference type="InParanoid" id="A0A1V8TAY9"/>
<feature type="compositionally biased region" description="Polar residues" evidence="1">
    <location>
        <begin position="284"/>
        <end position="295"/>
    </location>
</feature>
<protein>
    <submittedName>
        <fullName evidence="2">Uncharacterized protein</fullName>
    </submittedName>
</protein>
<proteinExistence type="predicted"/>
<dbReference type="Proteomes" id="UP000192596">
    <property type="component" value="Unassembled WGS sequence"/>
</dbReference>
<gene>
    <name evidence="2" type="ORF">B0A48_06443</name>
</gene>
<reference evidence="3" key="1">
    <citation type="submission" date="2017-03" db="EMBL/GenBank/DDBJ databases">
        <title>Genomes of endolithic fungi from Antarctica.</title>
        <authorList>
            <person name="Coleine C."/>
            <person name="Masonjones S."/>
            <person name="Stajich J.E."/>
        </authorList>
    </citation>
    <scope>NUCLEOTIDE SEQUENCE [LARGE SCALE GENOMIC DNA]</scope>
    <source>
        <strain evidence="3">CCFEE 5527</strain>
    </source>
</reference>
<evidence type="ECO:0000256" key="1">
    <source>
        <dbReference type="SAM" id="MobiDB-lite"/>
    </source>
</evidence>
<evidence type="ECO:0000313" key="3">
    <source>
        <dbReference type="Proteomes" id="UP000192596"/>
    </source>
</evidence>
<dbReference type="EMBL" id="NAJO01000012">
    <property type="protein sequence ID" value="OQO08573.1"/>
    <property type="molecule type" value="Genomic_DNA"/>
</dbReference>
<feature type="region of interest" description="Disordered" evidence="1">
    <location>
        <begin position="106"/>
        <end position="164"/>
    </location>
</feature>
<comment type="caution">
    <text evidence="2">The sequence shown here is derived from an EMBL/GenBank/DDBJ whole genome shotgun (WGS) entry which is preliminary data.</text>
</comment>
<keyword evidence="3" id="KW-1185">Reference proteome</keyword>
<feature type="region of interest" description="Disordered" evidence="1">
    <location>
        <begin position="181"/>
        <end position="230"/>
    </location>
</feature>